<evidence type="ECO:0000313" key="4">
    <source>
        <dbReference type="Proteomes" id="UP000014680"/>
    </source>
</evidence>
<dbReference type="InterPro" id="IPR020849">
    <property type="entry name" value="Small_GTPase_Ras-type"/>
</dbReference>
<dbReference type="PROSITE" id="PS51419">
    <property type="entry name" value="RAB"/>
    <property type="match status" value="1"/>
</dbReference>
<organism evidence="3 4">
    <name type="scientific">Entamoeba invadens IP1</name>
    <dbReference type="NCBI Taxonomy" id="370355"/>
    <lineage>
        <taxon>Eukaryota</taxon>
        <taxon>Amoebozoa</taxon>
        <taxon>Evosea</taxon>
        <taxon>Archamoebae</taxon>
        <taxon>Mastigamoebida</taxon>
        <taxon>Entamoebidae</taxon>
        <taxon>Entamoeba</taxon>
    </lineage>
</organism>
<dbReference type="OrthoDB" id="25896at2759"/>
<sequence length="236" mass="26654">MNNNCMNQLTITFLGTQSTGKTALIQQYKYGRAITIHNPTVDSEEKCNIVNPSNSLDSKIAILLDSSGDYLYQTITEKHILRSDVLVLVYSITDRQSYSEGIEILTEALFTYNRMFPTNNPHVVVVGNKIDLSKAKREISTTEGQQLADSFKNSSKSTKFFETSALKNTSVTNLFEHFLLLDVVPQTTEVVLNEPLKNKKRSLSFKKLSLFSFKKDEDSHKKSLLSFLTPRGRSKV</sequence>
<dbReference type="VEuPathDB" id="AmoebaDB:EIN_227120"/>
<dbReference type="SMART" id="SM00173">
    <property type="entry name" value="RAS"/>
    <property type="match status" value="1"/>
</dbReference>
<dbReference type="GO" id="GO:0005525">
    <property type="term" value="F:GTP binding"/>
    <property type="evidence" value="ECO:0007669"/>
    <property type="project" value="UniProtKB-KW"/>
</dbReference>
<evidence type="ECO:0000313" key="3">
    <source>
        <dbReference type="EMBL" id="ELP88309.1"/>
    </source>
</evidence>
<name>A0A0A1U2Q5_ENTIV</name>
<dbReference type="AlphaFoldDB" id="A0A0A1U2Q5"/>
<dbReference type="GO" id="GO:0016020">
    <property type="term" value="C:membrane"/>
    <property type="evidence" value="ECO:0007669"/>
    <property type="project" value="InterPro"/>
</dbReference>
<dbReference type="Pfam" id="PF00071">
    <property type="entry name" value="Ras"/>
    <property type="match status" value="1"/>
</dbReference>
<evidence type="ECO:0000256" key="1">
    <source>
        <dbReference type="ARBA" id="ARBA00022741"/>
    </source>
</evidence>
<dbReference type="SUPFAM" id="SSF52540">
    <property type="entry name" value="P-loop containing nucleoside triphosphate hydrolases"/>
    <property type="match status" value="1"/>
</dbReference>
<dbReference type="EMBL" id="KB206756">
    <property type="protein sequence ID" value="ELP88309.1"/>
    <property type="molecule type" value="Genomic_DNA"/>
</dbReference>
<dbReference type="InterPro" id="IPR001806">
    <property type="entry name" value="Small_GTPase"/>
</dbReference>
<dbReference type="GeneID" id="14887288"/>
<proteinExistence type="predicted"/>
<keyword evidence="4" id="KW-1185">Reference proteome</keyword>
<dbReference type="InterPro" id="IPR027417">
    <property type="entry name" value="P-loop_NTPase"/>
</dbReference>
<dbReference type="SMART" id="SM00175">
    <property type="entry name" value="RAB"/>
    <property type="match status" value="1"/>
</dbReference>
<dbReference type="PROSITE" id="PS51421">
    <property type="entry name" value="RAS"/>
    <property type="match status" value="1"/>
</dbReference>
<dbReference type="Proteomes" id="UP000014680">
    <property type="component" value="Unassembled WGS sequence"/>
</dbReference>
<evidence type="ECO:0000256" key="2">
    <source>
        <dbReference type="ARBA" id="ARBA00023134"/>
    </source>
</evidence>
<dbReference type="GO" id="GO:0007165">
    <property type="term" value="P:signal transduction"/>
    <property type="evidence" value="ECO:0007669"/>
    <property type="project" value="InterPro"/>
</dbReference>
<dbReference type="RefSeq" id="XP_004255080.1">
    <property type="nucleotide sequence ID" value="XM_004255032.1"/>
</dbReference>
<reference evidence="3 4" key="1">
    <citation type="submission" date="2012-10" db="EMBL/GenBank/DDBJ databases">
        <authorList>
            <person name="Zafar N."/>
            <person name="Inman J."/>
            <person name="Hall N."/>
            <person name="Lorenzi H."/>
            <person name="Caler E."/>
        </authorList>
    </citation>
    <scope>NUCLEOTIDE SEQUENCE [LARGE SCALE GENOMIC DNA]</scope>
    <source>
        <strain evidence="3 4">IP1</strain>
    </source>
</reference>
<dbReference type="GO" id="GO:0003924">
    <property type="term" value="F:GTPase activity"/>
    <property type="evidence" value="ECO:0007669"/>
    <property type="project" value="InterPro"/>
</dbReference>
<dbReference type="KEGG" id="eiv:EIN_227120"/>
<keyword evidence="1" id="KW-0547">Nucleotide-binding</keyword>
<dbReference type="PANTHER" id="PTHR24070">
    <property type="entry name" value="RAS, DI-RAS, AND RHEB FAMILY MEMBERS OF SMALL GTPASE SUPERFAMILY"/>
    <property type="match status" value="1"/>
</dbReference>
<dbReference type="PRINTS" id="PR00449">
    <property type="entry name" value="RASTRNSFRMNG"/>
</dbReference>
<protein>
    <submittedName>
        <fullName evidence="3">GTP-binding protein Rit1, putative</fullName>
    </submittedName>
</protein>
<keyword evidence="2" id="KW-0342">GTP-binding</keyword>
<dbReference type="Gene3D" id="3.40.50.300">
    <property type="entry name" value="P-loop containing nucleotide triphosphate hydrolases"/>
    <property type="match status" value="1"/>
</dbReference>
<gene>
    <name evidence="3" type="ORF">EIN_227120</name>
</gene>
<accession>A0A0A1U2Q5</accession>
<dbReference type="SMART" id="SM00174">
    <property type="entry name" value="RHO"/>
    <property type="match status" value="1"/>
</dbReference>